<sequence>MPSSRALSDATLMPLHGSPVTWPSVMTTANRDEIVLGCKVTEHFRLLGEVQSTDPPVDPHYTFDVGVIQTLRKLLNESLRQQKAPRITQHTAHSHSGRRTL</sequence>
<evidence type="ECO:0000313" key="3">
    <source>
        <dbReference type="Proteomes" id="UP000314294"/>
    </source>
</evidence>
<feature type="compositionally biased region" description="Basic residues" evidence="1">
    <location>
        <begin position="92"/>
        <end position="101"/>
    </location>
</feature>
<organism evidence="2 3">
    <name type="scientific">Liparis tanakae</name>
    <name type="common">Tanaka's snailfish</name>
    <dbReference type="NCBI Taxonomy" id="230148"/>
    <lineage>
        <taxon>Eukaryota</taxon>
        <taxon>Metazoa</taxon>
        <taxon>Chordata</taxon>
        <taxon>Craniata</taxon>
        <taxon>Vertebrata</taxon>
        <taxon>Euteleostomi</taxon>
        <taxon>Actinopterygii</taxon>
        <taxon>Neopterygii</taxon>
        <taxon>Teleostei</taxon>
        <taxon>Neoteleostei</taxon>
        <taxon>Acanthomorphata</taxon>
        <taxon>Eupercaria</taxon>
        <taxon>Perciformes</taxon>
        <taxon>Cottioidei</taxon>
        <taxon>Cottales</taxon>
        <taxon>Liparidae</taxon>
        <taxon>Liparis</taxon>
    </lineage>
</organism>
<gene>
    <name evidence="2" type="ORF">EYF80_041563</name>
</gene>
<reference evidence="2 3" key="1">
    <citation type="submission" date="2019-03" db="EMBL/GenBank/DDBJ databases">
        <title>First draft genome of Liparis tanakae, snailfish: a comprehensive survey of snailfish specific genes.</title>
        <authorList>
            <person name="Kim W."/>
            <person name="Song I."/>
            <person name="Jeong J.-H."/>
            <person name="Kim D."/>
            <person name="Kim S."/>
            <person name="Ryu S."/>
            <person name="Song J.Y."/>
            <person name="Lee S.K."/>
        </authorList>
    </citation>
    <scope>NUCLEOTIDE SEQUENCE [LARGE SCALE GENOMIC DNA]</scope>
    <source>
        <tissue evidence="2">Muscle</tissue>
    </source>
</reference>
<protein>
    <submittedName>
        <fullName evidence="2">Uncharacterized protein</fullName>
    </submittedName>
</protein>
<evidence type="ECO:0000256" key="1">
    <source>
        <dbReference type="SAM" id="MobiDB-lite"/>
    </source>
</evidence>
<name>A0A4Z2G603_9TELE</name>
<accession>A0A4Z2G603</accession>
<evidence type="ECO:0000313" key="2">
    <source>
        <dbReference type="EMBL" id="TNN48204.1"/>
    </source>
</evidence>
<dbReference type="EMBL" id="SRLO01000706">
    <property type="protein sequence ID" value="TNN48204.1"/>
    <property type="molecule type" value="Genomic_DNA"/>
</dbReference>
<comment type="caution">
    <text evidence="2">The sequence shown here is derived from an EMBL/GenBank/DDBJ whole genome shotgun (WGS) entry which is preliminary data.</text>
</comment>
<feature type="region of interest" description="Disordered" evidence="1">
    <location>
        <begin position="79"/>
        <end position="101"/>
    </location>
</feature>
<dbReference type="Proteomes" id="UP000314294">
    <property type="component" value="Unassembled WGS sequence"/>
</dbReference>
<dbReference type="AlphaFoldDB" id="A0A4Z2G603"/>
<proteinExistence type="predicted"/>
<keyword evidence="3" id="KW-1185">Reference proteome</keyword>